<evidence type="ECO:0000313" key="1">
    <source>
        <dbReference type="EMBL" id="KAF9671817.1"/>
    </source>
</evidence>
<reference evidence="1 2" key="1">
    <citation type="submission" date="2020-10" db="EMBL/GenBank/DDBJ databases">
        <title>Plant Genome Project.</title>
        <authorList>
            <person name="Zhang R.-G."/>
        </authorList>
    </citation>
    <scope>NUCLEOTIDE SEQUENCE [LARGE SCALE GENOMIC DNA]</scope>
    <source>
        <strain evidence="1">FAFU-HL-1</strain>
        <tissue evidence="1">Leaf</tissue>
    </source>
</reference>
<dbReference type="EMBL" id="JADGMS010000012">
    <property type="protein sequence ID" value="KAF9671817.1"/>
    <property type="molecule type" value="Genomic_DNA"/>
</dbReference>
<dbReference type="AlphaFoldDB" id="A0A835JLB6"/>
<comment type="caution">
    <text evidence="1">The sequence shown here is derived from an EMBL/GenBank/DDBJ whole genome shotgun (WGS) entry which is preliminary data.</text>
</comment>
<name>A0A835JLB6_9ROSI</name>
<organism evidence="1 2">
    <name type="scientific">Salix dunnii</name>
    <dbReference type="NCBI Taxonomy" id="1413687"/>
    <lineage>
        <taxon>Eukaryota</taxon>
        <taxon>Viridiplantae</taxon>
        <taxon>Streptophyta</taxon>
        <taxon>Embryophyta</taxon>
        <taxon>Tracheophyta</taxon>
        <taxon>Spermatophyta</taxon>
        <taxon>Magnoliopsida</taxon>
        <taxon>eudicotyledons</taxon>
        <taxon>Gunneridae</taxon>
        <taxon>Pentapetalae</taxon>
        <taxon>rosids</taxon>
        <taxon>fabids</taxon>
        <taxon>Malpighiales</taxon>
        <taxon>Salicaceae</taxon>
        <taxon>Saliceae</taxon>
        <taxon>Salix</taxon>
    </lineage>
</organism>
<gene>
    <name evidence="1" type="ORF">SADUNF_Sadunf12G0088000</name>
</gene>
<protein>
    <recommendedName>
        <fullName evidence="3">Ankyrin repeat family protein</fullName>
    </recommendedName>
</protein>
<proteinExistence type="predicted"/>
<keyword evidence="2" id="KW-1185">Reference proteome</keyword>
<dbReference type="Proteomes" id="UP000657918">
    <property type="component" value="Unassembled WGS sequence"/>
</dbReference>
<dbReference type="OrthoDB" id="681126at2759"/>
<accession>A0A835JLB6</accession>
<sequence>MSLYMLSVLTSKFPLQFELRICLLSMYCTYGTALTCIVPSNVYLYVQLTTTILSSSMSHLARSKIQLNSTGHSLSAENPLNNAAAMGHVDFVKEILRLKPVFARVLKSDEIVRINEFCMEDKKI</sequence>
<evidence type="ECO:0008006" key="3">
    <source>
        <dbReference type="Google" id="ProtNLM"/>
    </source>
</evidence>
<evidence type="ECO:0000313" key="2">
    <source>
        <dbReference type="Proteomes" id="UP000657918"/>
    </source>
</evidence>